<dbReference type="AlphaFoldDB" id="A0A6J7LJM9"/>
<feature type="compositionally biased region" description="Polar residues" evidence="1">
    <location>
        <begin position="92"/>
        <end position="102"/>
    </location>
</feature>
<evidence type="ECO:0000313" key="2">
    <source>
        <dbReference type="EMBL" id="CAB4967372.1"/>
    </source>
</evidence>
<dbReference type="EMBL" id="CAFBMW010000074">
    <property type="protein sequence ID" value="CAB4967372.1"/>
    <property type="molecule type" value="Genomic_DNA"/>
</dbReference>
<protein>
    <submittedName>
        <fullName evidence="2">Unannotated protein</fullName>
    </submittedName>
</protein>
<accession>A0A6J7LJM9</accession>
<feature type="region of interest" description="Disordered" evidence="1">
    <location>
        <begin position="77"/>
        <end position="102"/>
    </location>
</feature>
<sequence length="102" mass="10755">MRAATLARATGEGGDGALLEGTVRLEDGCFLVEASTGERFLTYFPEDKVEWSDEGLRYGGSTYGSGDSIALGGGIASDSRPVPSDCRERSETLTQWTVAQSG</sequence>
<organism evidence="2">
    <name type="scientific">freshwater metagenome</name>
    <dbReference type="NCBI Taxonomy" id="449393"/>
    <lineage>
        <taxon>unclassified sequences</taxon>
        <taxon>metagenomes</taxon>
        <taxon>ecological metagenomes</taxon>
    </lineage>
</organism>
<gene>
    <name evidence="2" type="ORF">UFOPK3662_04005</name>
</gene>
<name>A0A6J7LJM9_9ZZZZ</name>
<proteinExistence type="predicted"/>
<evidence type="ECO:0000256" key="1">
    <source>
        <dbReference type="SAM" id="MobiDB-lite"/>
    </source>
</evidence>
<reference evidence="2" key="1">
    <citation type="submission" date="2020-05" db="EMBL/GenBank/DDBJ databases">
        <authorList>
            <person name="Chiriac C."/>
            <person name="Salcher M."/>
            <person name="Ghai R."/>
            <person name="Kavagutti S V."/>
        </authorList>
    </citation>
    <scope>NUCLEOTIDE SEQUENCE</scope>
</reference>